<dbReference type="Proteomes" id="UP001501523">
    <property type="component" value="Unassembled WGS sequence"/>
</dbReference>
<name>A0ABP3TZU2_9GAMM</name>
<reference evidence="2" key="1">
    <citation type="journal article" date="2019" name="Int. J. Syst. Evol. Microbiol.">
        <title>The Global Catalogue of Microorganisms (GCM) 10K type strain sequencing project: providing services to taxonomists for standard genome sequencing and annotation.</title>
        <authorList>
            <consortium name="The Broad Institute Genomics Platform"/>
            <consortium name="The Broad Institute Genome Sequencing Center for Infectious Disease"/>
            <person name="Wu L."/>
            <person name="Ma J."/>
        </authorList>
    </citation>
    <scope>NUCLEOTIDE SEQUENCE [LARGE SCALE GENOMIC DNA]</scope>
    <source>
        <strain evidence="2">JCM 15421</strain>
    </source>
</reference>
<gene>
    <name evidence="1" type="ORF">GCM10009105_31880</name>
</gene>
<evidence type="ECO:0000313" key="2">
    <source>
        <dbReference type="Proteomes" id="UP001501523"/>
    </source>
</evidence>
<comment type="caution">
    <text evidence="1">The sequence shown here is derived from an EMBL/GenBank/DDBJ whole genome shotgun (WGS) entry which is preliminary data.</text>
</comment>
<dbReference type="RefSeq" id="WP_343792917.1">
    <property type="nucleotide sequence ID" value="NZ_BAAAEU010000024.1"/>
</dbReference>
<evidence type="ECO:0000313" key="1">
    <source>
        <dbReference type="EMBL" id="GAA0721505.1"/>
    </source>
</evidence>
<protein>
    <submittedName>
        <fullName evidence="1">Uncharacterized protein</fullName>
    </submittedName>
</protein>
<keyword evidence="2" id="KW-1185">Reference proteome</keyword>
<proteinExistence type="predicted"/>
<accession>A0ABP3TZU2</accession>
<sequence>MAAAERYPHPPGAPEAVADGCTCPILDNARGKGCGYLDADGHPCFIVTLSCPHHGEAACFADDVTFARDLSEPAYGAAARLTEKIA</sequence>
<dbReference type="EMBL" id="BAAAEU010000024">
    <property type="protein sequence ID" value="GAA0721505.1"/>
    <property type="molecule type" value="Genomic_DNA"/>
</dbReference>
<organism evidence="1 2">
    <name type="scientific">Dokdonella soli</name>
    <dbReference type="NCBI Taxonomy" id="529810"/>
    <lineage>
        <taxon>Bacteria</taxon>
        <taxon>Pseudomonadati</taxon>
        <taxon>Pseudomonadota</taxon>
        <taxon>Gammaproteobacteria</taxon>
        <taxon>Lysobacterales</taxon>
        <taxon>Rhodanobacteraceae</taxon>
        <taxon>Dokdonella</taxon>
    </lineage>
</organism>